<dbReference type="Proteomes" id="UP000015042">
    <property type="component" value="Plasmid RM1"/>
</dbReference>
<dbReference type="EMBL" id="CP006609">
    <property type="protein sequence ID" value="AGR61948.1"/>
    <property type="molecule type" value="Genomic_DNA"/>
</dbReference>
<dbReference type="PATRIC" id="fig|1197719.3.peg.4744"/>
<dbReference type="Gene3D" id="1.10.10.10">
    <property type="entry name" value="Winged helix-like DNA-binding domain superfamily/Winged helix DNA-binding domain"/>
    <property type="match status" value="1"/>
</dbReference>
<keyword evidence="4" id="KW-0614">Plasmid</keyword>
<organism evidence="4 5">
    <name type="scientific">Salmonella bongori N268-08</name>
    <dbReference type="NCBI Taxonomy" id="1197719"/>
    <lineage>
        <taxon>Bacteria</taxon>
        <taxon>Pseudomonadati</taxon>
        <taxon>Pseudomonadota</taxon>
        <taxon>Gammaproteobacteria</taxon>
        <taxon>Enterobacterales</taxon>
        <taxon>Enterobacteriaceae</taxon>
        <taxon>Salmonella</taxon>
    </lineage>
</organism>
<dbReference type="RefSeq" id="WP_020842565.1">
    <property type="nucleotide sequence ID" value="NC_021871.1"/>
</dbReference>
<accession>S5N4G6</accession>
<dbReference type="HOGENOM" id="CLU_2095107_0_0_6"/>
<name>S5N4G6_SALBN</name>
<evidence type="ECO:0000256" key="2">
    <source>
        <dbReference type="PROSITE-ProRule" id="PRU01091"/>
    </source>
</evidence>
<evidence type="ECO:0000259" key="3">
    <source>
        <dbReference type="PROSITE" id="PS51755"/>
    </source>
</evidence>
<evidence type="ECO:0000313" key="4">
    <source>
        <dbReference type="EMBL" id="AGR61948.1"/>
    </source>
</evidence>
<evidence type="ECO:0000313" key="5">
    <source>
        <dbReference type="Proteomes" id="UP000015042"/>
    </source>
</evidence>
<sequence length="116" mass="13685">MIFFNKNSGILMRDKHIVYLTQKESELMSALILSKARRSFLSRQELVQFVWSDKEQCIDNGNIVQLVFLLRKKLSQITNQTMILNLFKRGYYLNGDEPVSFTLYPLCFLKHVDFSK</sequence>
<dbReference type="GO" id="GO:0006355">
    <property type="term" value="P:regulation of DNA-templated transcription"/>
    <property type="evidence" value="ECO:0007669"/>
    <property type="project" value="InterPro"/>
</dbReference>
<dbReference type="KEGG" id="sbz:A464_plas0124"/>
<keyword evidence="1 2" id="KW-0238">DNA-binding</keyword>
<dbReference type="Pfam" id="PF00486">
    <property type="entry name" value="Trans_reg_C"/>
    <property type="match status" value="1"/>
</dbReference>
<proteinExistence type="predicted"/>
<evidence type="ECO:0000256" key="1">
    <source>
        <dbReference type="ARBA" id="ARBA00023125"/>
    </source>
</evidence>
<reference evidence="4 5" key="1">
    <citation type="submission" date="2013-07" db="EMBL/GenBank/DDBJ databases">
        <title>Genome sequence of Salmonella bongori N268-08 - a rare clinical isolate.</title>
        <authorList>
            <person name="Marti R."/>
            <person name="Hagens S."/>
            <person name="Loessner M.J."/>
            <person name="Klumpp J."/>
        </authorList>
    </citation>
    <scope>NUCLEOTIDE SEQUENCE [LARGE SCALE GENOMIC DNA]</scope>
    <source>
        <strain evidence="4 5">N268-08</strain>
        <plasmid evidence="5">Plasmid RM1</plasmid>
    </source>
</reference>
<dbReference type="AlphaFoldDB" id="S5N4G6"/>
<feature type="domain" description="OmpR/PhoB-type" evidence="3">
    <location>
        <begin position="1"/>
        <end position="95"/>
    </location>
</feature>
<dbReference type="SUPFAM" id="SSF46894">
    <property type="entry name" value="C-terminal effector domain of the bipartite response regulators"/>
    <property type="match status" value="1"/>
</dbReference>
<dbReference type="PROSITE" id="PS51755">
    <property type="entry name" value="OMPR_PHOB"/>
    <property type="match status" value="1"/>
</dbReference>
<dbReference type="InterPro" id="IPR036388">
    <property type="entry name" value="WH-like_DNA-bd_sf"/>
</dbReference>
<dbReference type="GO" id="GO:0003677">
    <property type="term" value="F:DNA binding"/>
    <property type="evidence" value="ECO:0007669"/>
    <property type="project" value="UniProtKB-UniRule"/>
</dbReference>
<geneLocation type="plasmid" evidence="4 5">
    <name>RM1</name>
</geneLocation>
<gene>
    <name evidence="4" type="ORF">A464_plas0124</name>
</gene>
<dbReference type="InterPro" id="IPR001867">
    <property type="entry name" value="OmpR/PhoB-type_DNA-bd"/>
</dbReference>
<dbReference type="GO" id="GO:0000160">
    <property type="term" value="P:phosphorelay signal transduction system"/>
    <property type="evidence" value="ECO:0007669"/>
    <property type="project" value="InterPro"/>
</dbReference>
<dbReference type="SMART" id="SM00862">
    <property type="entry name" value="Trans_reg_C"/>
    <property type="match status" value="1"/>
</dbReference>
<dbReference type="InterPro" id="IPR016032">
    <property type="entry name" value="Sig_transdc_resp-reg_C-effctor"/>
</dbReference>
<protein>
    <recommendedName>
        <fullName evidence="3">OmpR/PhoB-type domain-containing protein</fullName>
    </recommendedName>
</protein>
<feature type="DNA-binding region" description="OmpR/PhoB-type" evidence="2">
    <location>
        <begin position="1"/>
        <end position="95"/>
    </location>
</feature>